<evidence type="ECO:0000313" key="3">
    <source>
        <dbReference type="EMBL" id="KAE9279673.1"/>
    </source>
</evidence>
<evidence type="ECO:0000313" key="4">
    <source>
        <dbReference type="Proteomes" id="UP000486351"/>
    </source>
</evidence>
<dbReference type="Proteomes" id="UP000486351">
    <property type="component" value="Unassembled WGS sequence"/>
</dbReference>
<evidence type="ECO:0000256" key="1">
    <source>
        <dbReference type="SAM" id="MobiDB-lite"/>
    </source>
</evidence>
<gene>
    <name evidence="3" type="ORF">PF008_g28307</name>
</gene>
<evidence type="ECO:0000259" key="2">
    <source>
        <dbReference type="Pfam" id="PF03184"/>
    </source>
</evidence>
<dbReference type="InterPro" id="IPR050863">
    <property type="entry name" value="CenT-Element_Derived"/>
</dbReference>
<dbReference type="InterPro" id="IPR004875">
    <property type="entry name" value="DDE_SF_endonuclease_dom"/>
</dbReference>
<sequence length="557" mass="60761">MTKSERYQHAAINAMDGGMSAREAAERYLVGRESLRLRFHSLRPIECRSGPQQLYINDEADAGLLEAIEYRATRGVCMGTSQFCTLVRQAALATSLKPVPANFLGFKWVQRWVKRHCDTISYRKGQILDAKRAACSNEDTGRYYFRNLSQAVAVLAEPSRIWNCDETGITAQGSGAERVLCPKGRGANVRRSSDRENVSMLGCVNAAGDRMPPMFIYAGAQRKMQWLEGAPVGAVSAVTESSNINTGLFLKWLRWFVSMLPAARPQLLVLDGHFAHVSLAAVTFGEAHGVHLFVLPAHTSHFLQPLDVAVFQPFKALYNTEVKQFPLQGGGLPVKDDVAAMVRVPFESAFSPKNTKRGFTDSGIFPMSLEVMLQKMVGGAKGACANSRSSKTLARHHTVLAPHFNGQIVSDRVQSAMKRRGLQLDTLQVASLSLKMLLEPAVKPRPKCTFIGSDVSGGKLLTLEKMQRAVKMKEAAAEAKAKAKTEAAAQKAAQRAAAAAAKKARKAAAAGARMKRQAERELRRDGSTKKRAKRQVAATRAVPSVHVPKIVVALVDV</sequence>
<dbReference type="Gene3D" id="3.30.420.10">
    <property type="entry name" value="Ribonuclease H-like superfamily/Ribonuclease H"/>
    <property type="match status" value="1"/>
</dbReference>
<comment type="caution">
    <text evidence="3">The sequence shown here is derived from an EMBL/GenBank/DDBJ whole genome shotgun (WGS) entry which is preliminary data.</text>
</comment>
<dbReference type="AlphaFoldDB" id="A0A6G0QBN4"/>
<organism evidence="3 4">
    <name type="scientific">Phytophthora fragariae</name>
    <dbReference type="NCBI Taxonomy" id="53985"/>
    <lineage>
        <taxon>Eukaryota</taxon>
        <taxon>Sar</taxon>
        <taxon>Stramenopiles</taxon>
        <taxon>Oomycota</taxon>
        <taxon>Peronosporomycetes</taxon>
        <taxon>Peronosporales</taxon>
        <taxon>Peronosporaceae</taxon>
        <taxon>Phytophthora</taxon>
    </lineage>
</organism>
<accession>A0A6G0QBN4</accession>
<feature type="compositionally biased region" description="Basic and acidic residues" evidence="1">
    <location>
        <begin position="516"/>
        <end position="528"/>
    </location>
</feature>
<feature type="domain" description="DDE-1" evidence="2">
    <location>
        <begin position="198"/>
        <end position="325"/>
    </location>
</feature>
<dbReference type="InterPro" id="IPR036397">
    <property type="entry name" value="RNaseH_sf"/>
</dbReference>
<dbReference type="GO" id="GO:0003677">
    <property type="term" value="F:DNA binding"/>
    <property type="evidence" value="ECO:0007669"/>
    <property type="project" value="TreeGrafter"/>
</dbReference>
<name>A0A6G0QBN4_9STRA</name>
<reference evidence="3 4" key="1">
    <citation type="submission" date="2018-09" db="EMBL/GenBank/DDBJ databases">
        <title>Genomic investigation of the strawberry pathogen Phytophthora fragariae indicates pathogenicity is determined by transcriptional variation in three key races.</title>
        <authorList>
            <person name="Adams T.M."/>
            <person name="Armitage A.D."/>
            <person name="Sobczyk M.K."/>
            <person name="Bates H.J."/>
            <person name="Dunwell J.M."/>
            <person name="Nellist C.F."/>
            <person name="Harrison R.J."/>
        </authorList>
    </citation>
    <scope>NUCLEOTIDE SEQUENCE [LARGE SCALE GENOMIC DNA]</scope>
    <source>
        <strain evidence="3 4">NOV-77</strain>
    </source>
</reference>
<feature type="region of interest" description="Disordered" evidence="1">
    <location>
        <begin position="510"/>
        <end position="540"/>
    </location>
</feature>
<proteinExistence type="predicted"/>
<protein>
    <recommendedName>
        <fullName evidence="2">DDE-1 domain-containing protein</fullName>
    </recommendedName>
</protein>
<dbReference type="EMBL" id="QXFY01004112">
    <property type="protein sequence ID" value="KAE9279673.1"/>
    <property type="molecule type" value="Genomic_DNA"/>
</dbReference>
<dbReference type="PANTHER" id="PTHR19303:SF74">
    <property type="entry name" value="POGO TRANSPOSABLE ELEMENT WITH KRAB DOMAIN"/>
    <property type="match status" value="1"/>
</dbReference>
<dbReference type="GO" id="GO:0005634">
    <property type="term" value="C:nucleus"/>
    <property type="evidence" value="ECO:0007669"/>
    <property type="project" value="TreeGrafter"/>
</dbReference>
<dbReference type="Pfam" id="PF03184">
    <property type="entry name" value="DDE_1"/>
    <property type="match status" value="1"/>
</dbReference>
<dbReference type="PANTHER" id="PTHR19303">
    <property type="entry name" value="TRANSPOSON"/>
    <property type="match status" value="1"/>
</dbReference>